<proteinExistence type="predicted"/>
<dbReference type="Proteomes" id="UP000475862">
    <property type="component" value="Unassembled WGS sequence"/>
</dbReference>
<organism evidence="1 2">
    <name type="scientific">Aphis glycines</name>
    <name type="common">Soybean aphid</name>
    <dbReference type="NCBI Taxonomy" id="307491"/>
    <lineage>
        <taxon>Eukaryota</taxon>
        <taxon>Metazoa</taxon>
        <taxon>Ecdysozoa</taxon>
        <taxon>Arthropoda</taxon>
        <taxon>Hexapoda</taxon>
        <taxon>Insecta</taxon>
        <taxon>Pterygota</taxon>
        <taxon>Neoptera</taxon>
        <taxon>Paraneoptera</taxon>
        <taxon>Hemiptera</taxon>
        <taxon>Sternorrhyncha</taxon>
        <taxon>Aphidomorpha</taxon>
        <taxon>Aphidoidea</taxon>
        <taxon>Aphididae</taxon>
        <taxon>Aphidini</taxon>
        <taxon>Aphis</taxon>
        <taxon>Aphis</taxon>
    </lineage>
</organism>
<dbReference type="AlphaFoldDB" id="A0A6G0T002"/>
<evidence type="ECO:0000313" key="2">
    <source>
        <dbReference type="Proteomes" id="UP000475862"/>
    </source>
</evidence>
<reference evidence="1 2" key="1">
    <citation type="submission" date="2019-08" db="EMBL/GenBank/DDBJ databases">
        <title>The genome of the soybean aphid Biotype 1, its phylome, world population structure and adaptation to the North American continent.</title>
        <authorList>
            <person name="Giordano R."/>
            <person name="Donthu R.K."/>
            <person name="Hernandez A.G."/>
            <person name="Wright C.L."/>
            <person name="Zimin A.V."/>
        </authorList>
    </citation>
    <scope>NUCLEOTIDE SEQUENCE [LARGE SCALE GENOMIC DNA]</scope>
    <source>
        <tissue evidence="1">Whole aphids</tissue>
    </source>
</reference>
<gene>
    <name evidence="1" type="ORF">AGLY_016086</name>
</gene>
<comment type="caution">
    <text evidence="1">The sequence shown here is derived from an EMBL/GenBank/DDBJ whole genome shotgun (WGS) entry which is preliminary data.</text>
</comment>
<sequence length="192" mass="20999">MANSPIFQNDQLFSISLLTLCTLQYTEKRVSQKYSKKIGHILSASQFILNYAGCTMRSLENLKQDSLKIPTYGVPVGYSPKKTSTVSQIQLAVSTQKFSISELLRDSGDISSPFVSDGCSAESLENREFSIIDCSIAFDCNFVFSERVNHSAIAHMPASVMRSTISPDVISGGKSGIFLPCSNLDKSACRSE</sequence>
<protein>
    <submittedName>
        <fullName evidence="1">Uncharacterized protein</fullName>
    </submittedName>
</protein>
<keyword evidence="2" id="KW-1185">Reference proteome</keyword>
<dbReference type="EMBL" id="VYZN01000079">
    <property type="protein sequence ID" value="KAE9523534.1"/>
    <property type="molecule type" value="Genomic_DNA"/>
</dbReference>
<name>A0A6G0T002_APHGL</name>
<accession>A0A6G0T002</accession>
<evidence type="ECO:0000313" key="1">
    <source>
        <dbReference type="EMBL" id="KAE9523534.1"/>
    </source>
</evidence>